<feature type="region of interest" description="Disordered" evidence="5">
    <location>
        <begin position="1"/>
        <end position="45"/>
    </location>
</feature>
<dbReference type="SUPFAM" id="SSF53223">
    <property type="entry name" value="Aminoacid dehydrogenase-like, N-terminal domain"/>
    <property type="match status" value="1"/>
</dbReference>
<dbReference type="Pfam" id="PF23152">
    <property type="entry name" value="GDH_2nd"/>
    <property type="match status" value="1"/>
</dbReference>
<dbReference type="EC" id="1.4.1.2" evidence="4"/>
<name>A0A1V6P894_PENDC</name>
<proteinExistence type="inferred from homology"/>
<evidence type="ECO:0000313" key="8">
    <source>
        <dbReference type="Proteomes" id="UP000191522"/>
    </source>
</evidence>
<dbReference type="InterPro" id="IPR046346">
    <property type="entry name" value="Aminoacid_DH-like_N_sf"/>
</dbReference>
<evidence type="ECO:0000313" key="7">
    <source>
        <dbReference type="EMBL" id="OQD73204.1"/>
    </source>
</evidence>
<evidence type="ECO:0000256" key="4">
    <source>
        <dbReference type="PIRNR" id="PIRNR000184"/>
    </source>
</evidence>
<evidence type="ECO:0000256" key="3">
    <source>
        <dbReference type="ARBA" id="ARBA00023027"/>
    </source>
</evidence>
<dbReference type="PANTHER" id="PTHR11606:SF24">
    <property type="entry name" value="NAD-SPECIFIC GLUTAMATE DEHYDROGENASE"/>
    <property type="match status" value="1"/>
</dbReference>
<evidence type="ECO:0000256" key="2">
    <source>
        <dbReference type="ARBA" id="ARBA00023002"/>
    </source>
</evidence>
<feature type="compositionally biased region" description="Polar residues" evidence="5">
    <location>
        <begin position="1"/>
        <end position="21"/>
    </location>
</feature>
<dbReference type="Proteomes" id="UP000191522">
    <property type="component" value="Unassembled WGS sequence"/>
</dbReference>
<dbReference type="GO" id="GO:0006538">
    <property type="term" value="P:L-glutamate catabolic process"/>
    <property type="evidence" value="ECO:0007669"/>
    <property type="project" value="UniProtKB-UniRule"/>
</dbReference>
<dbReference type="InterPro" id="IPR056365">
    <property type="entry name" value="NAD-GDH_2nd"/>
</dbReference>
<dbReference type="SUPFAM" id="SSF51735">
    <property type="entry name" value="NAD(P)-binding Rossmann-fold domains"/>
    <property type="match status" value="1"/>
</dbReference>
<keyword evidence="8" id="KW-1185">Reference proteome</keyword>
<dbReference type="GO" id="GO:0005739">
    <property type="term" value="C:mitochondrion"/>
    <property type="evidence" value="ECO:0007669"/>
    <property type="project" value="UniProtKB-UniRule"/>
</dbReference>
<organism evidence="7 8">
    <name type="scientific">Penicillium decumbens</name>
    <dbReference type="NCBI Taxonomy" id="69771"/>
    <lineage>
        <taxon>Eukaryota</taxon>
        <taxon>Fungi</taxon>
        <taxon>Dikarya</taxon>
        <taxon>Ascomycota</taxon>
        <taxon>Pezizomycotina</taxon>
        <taxon>Eurotiomycetes</taxon>
        <taxon>Eurotiomycetidae</taxon>
        <taxon>Eurotiales</taxon>
        <taxon>Aspergillaceae</taxon>
        <taxon>Penicillium</taxon>
    </lineage>
</organism>
<keyword evidence="3 4" id="KW-0520">NAD</keyword>
<dbReference type="OrthoDB" id="184415at2759"/>
<comment type="similarity">
    <text evidence="1 4">Belongs to the Glu/Leu/Phe/Val dehydrogenases family.</text>
</comment>
<evidence type="ECO:0000256" key="5">
    <source>
        <dbReference type="SAM" id="MobiDB-lite"/>
    </source>
</evidence>
<dbReference type="SMART" id="SM00839">
    <property type="entry name" value="ELFV_dehydrog"/>
    <property type="match status" value="1"/>
</dbReference>
<dbReference type="InterPro" id="IPR006096">
    <property type="entry name" value="Glu/Leu/Phe/Val/Trp_DH_C"/>
</dbReference>
<comment type="catalytic activity">
    <reaction evidence="4">
        <text>L-glutamate + NAD(+) + H2O = 2-oxoglutarate + NH4(+) + NADH + H(+)</text>
        <dbReference type="Rhea" id="RHEA:15133"/>
        <dbReference type="ChEBI" id="CHEBI:15377"/>
        <dbReference type="ChEBI" id="CHEBI:15378"/>
        <dbReference type="ChEBI" id="CHEBI:16810"/>
        <dbReference type="ChEBI" id="CHEBI:28938"/>
        <dbReference type="ChEBI" id="CHEBI:29985"/>
        <dbReference type="ChEBI" id="CHEBI:57540"/>
        <dbReference type="ChEBI" id="CHEBI:57945"/>
        <dbReference type="EC" id="1.4.1.2"/>
    </reaction>
</comment>
<dbReference type="InterPro" id="IPR055480">
    <property type="entry name" value="NAD-GDH_N"/>
</dbReference>
<keyword evidence="2 4" id="KW-0560">Oxidoreductase</keyword>
<dbReference type="PIRSF" id="PIRSF000184">
    <property type="entry name" value="GDH_NAD"/>
    <property type="match status" value="1"/>
</dbReference>
<evidence type="ECO:0000259" key="6">
    <source>
        <dbReference type="SMART" id="SM00839"/>
    </source>
</evidence>
<protein>
    <recommendedName>
        <fullName evidence="4">NAD-specific glutamate dehydrogenase</fullName>
        <ecNumber evidence="4">1.4.1.2</ecNumber>
    </recommendedName>
</protein>
<dbReference type="InterPro" id="IPR036291">
    <property type="entry name" value="NAD(P)-bd_dom_sf"/>
</dbReference>
<dbReference type="PANTHER" id="PTHR11606">
    <property type="entry name" value="GLUTAMATE DEHYDROGENASE"/>
    <property type="match status" value="1"/>
</dbReference>
<accession>A0A1V6P894</accession>
<dbReference type="AlphaFoldDB" id="A0A1V6P894"/>
<comment type="caution">
    <text evidence="7">The sequence shown here is derived from an EMBL/GenBank/DDBJ whole genome shotgun (WGS) entry which is preliminary data.</text>
</comment>
<comment type="function">
    <text evidence="4">NAD(+)-dependent glutamate dehydrogenase which degrades glutamate to ammonia and alpha-ketoglutarate.</text>
</comment>
<gene>
    <name evidence="7" type="ORF">PENDEC_c016G06534</name>
</gene>
<dbReference type="EMBL" id="MDYL01000016">
    <property type="protein sequence ID" value="OQD73204.1"/>
    <property type="molecule type" value="Genomic_DNA"/>
</dbReference>
<dbReference type="OMA" id="DEYGMTS"/>
<sequence>MSSPAPITPPSESVNGASQPSRPQPKIFNSHDGSPGTGTPIGFQRYPQNKQLDHVVGQALRQPSPQPTHLAIPGTPGYNPHRILSEEDPGYIAATFEGKQKQMEQVMDQLEEKGFFPSDFVVSETTWFYNMLGIDDTYFQTETVDAIVTQILSLYAAKVAAYARDDKQLEIRLDKEAEDHAVYIDTSRPGVSTVNGPRYEQRIDAKYINTSRGPDSYRVETFRSPTTLPGDNGQQLRCYFVYKCQFANPNPSPDETNINIIGEKRFLQKATPNTKAIYQEIISTAVGRHGPVIEMFEIEGSREKRLVMAYRQGSAMGLFSALSDLYHYYRLTSSRKYLENFSNGITVISLYLRPSEQTEISAKYPPIEAAIHQIMKEASLLYCIPQNRFQGHFATGRLSLQETIYAHCAWVFVQQFLNRLGSEYTSLSALLDTGNSVHAELLSKIKKRLRTETFTADYIFEIINNYPELIHKLYLDFANTHYVQTQGPSGDDFLPTLSYLRLQVDEVLDDKKLKALIRSTAANEHDEMVMTSFRVFNNSILKTNFFTTTKVALSFRLKPDFLPEHEYPQPLYGMFLVISSEFRGFHLRFRDIARGGIRIVKSRNKEAYAINARSMFDENYNLANTQQRKNKDIPEGGAKGVILLDVDHQDKARVAFEKYIDSIMDLLLPPLTPGIKDPIVDLHGQDEILFMGPDENTAELVDWATEHARNRGAPWWKSFFTGKSPKLGGIPHDTYGMTTLSVRQYVLGIYRKLNLDPSTMRKLQTGGPDGDLGSNEILLSNEKHTAIVDGSGVIVDPQGLNHDELLRLAKKRVMISEFDLSKLSPEGYRVLVDEKNAKLPSGEVVANGMIFRNTFHLRHHEKFDVFVPCGGRPESIDLSTVGKLIQDNKCVIPYIVEGANLFITQDAKLRLEKAGCILFKDASANKGGVTSSSLEVLASLSFNDTEFVQNMCVAEDGTVPEFYQAYVKQVQEIIKKNANLEFEAIWREHEQTGVLRSVLSDRLSVAITKLDEELQQTELWDNVALRRSVLSDALPSLLLDKIGLDNILERVPESYLRAIFGSHLASRFVYEFGNNPSQFAFFDFMTKRLSKLQM</sequence>
<reference evidence="8" key="1">
    <citation type="journal article" date="2017" name="Nat. Microbiol.">
        <title>Global analysis of biosynthetic gene clusters reveals vast potential of secondary metabolite production in Penicillium species.</title>
        <authorList>
            <person name="Nielsen J.C."/>
            <person name="Grijseels S."/>
            <person name="Prigent S."/>
            <person name="Ji B."/>
            <person name="Dainat J."/>
            <person name="Nielsen K.F."/>
            <person name="Frisvad J.C."/>
            <person name="Workman M."/>
            <person name="Nielsen J."/>
        </authorList>
    </citation>
    <scope>NUCLEOTIDE SEQUENCE [LARGE SCALE GENOMIC DNA]</scope>
    <source>
        <strain evidence="8">IBT 11843</strain>
    </source>
</reference>
<dbReference type="Gene3D" id="3.40.50.720">
    <property type="entry name" value="NAD(P)-binding Rossmann-like Domain"/>
    <property type="match status" value="1"/>
</dbReference>
<dbReference type="Pfam" id="PF00208">
    <property type="entry name" value="ELFV_dehydrog"/>
    <property type="match status" value="1"/>
</dbReference>
<evidence type="ECO:0000256" key="1">
    <source>
        <dbReference type="ARBA" id="ARBA00006382"/>
    </source>
</evidence>
<feature type="domain" description="Glutamate/phenylalanine/leucine/valine/L-tryptophan dehydrogenase C-terminal" evidence="6">
    <location>
        <begin position="729"/>
        <end position="993"/>
    </location>
</feature>
<dbReference type="GO" id="GO:0004352">
    <property type="term" value="F:glutamate dehydrogenase (NAD+) activity"/>
    <property type="evidence" value="ECO:0007669"/>
    <property type="project" value="UniProtKB-UniRule"/>
</dbReference>
<dbReference type="STRING" id="69771.A0A1V6P894"/>
<dbReference type="InterPro" id="IPR016210">
    <property type="entry name" value="NAD-GDH_euk"/>
</dbReference>
<dbReference type="Pfam" id="PF23147">
    <property type="entry name" value="GDH2_N"/>
    <property type="match status" value="1"/>
</dbReference>